<feature type="compositionally biased region" description="Polar residues" evidence="1">
    <location>
        <begin position="165"/>
        <end position="182"/>
    </location>
</feature>
<name>A0A2S4UX17_9BASI</name>
<dbReference type="VEuPathDB" id="FungiDB:PSTT_12229"/>
<evidence type="ECO:0000256" key="1">
    <source>
        <dbReference type="SAM" id="MobiDB-lite"/>
    </source>
</evidence>
<keyword evidence="3" id="KW-1185">Reference proteome</keyword>
<evidence type="ECO:0000313" key="2">
    <source>
        <dbReference type="EMBL" id="POW01812.1"/>
    </source>
</evidence>
<feature type="region of interest" description="Disordered" evidence="1">
    <location>
        <begin position="1"/>
        <end position="40"/>
    </location>
</feature>
<feature type="non-terminal residue" evidence="2">
    <location>
        <position position="314"/>
    </location>
</feature>
<dbReference type="VEuPathDB" id="FungiDB:PSHT_15760"/>
<organism evidence="2 3">
    <name type="scientific">Puccinia striiformis</name>
    <dbReference type="NCBI Taxonomy" id="27350"/>
    <lineage>
        <taxon>Eukaryota</taxon>
        <taxon>Fungi</taxon>
        <taxon>Dikarya</taxon>
        <taxon>Basidiomycota</taxon>
        <taxon>Pucciniomycotina</taxon>
        <taxon>Pucciniomycetes</taxon>
        <taxon>Pucciniales</taxon>
        <taxon>Pucciniaceae</taxon>
        <taxon>Puccinia</taxon>
    </lineage>
</organism>
<dbReference type="Proteomes" id="UP000239156">
    <property type="component" value="Unassembled WGS sequence"/>
</dbReference>
<feature type="region of interest" description="Disordered" evidence="1">
    <location>
        <begin position="45"/>
        <end position="64"/>
    </location>
</feature>
<gene>
    <name evidence="2" type="ORF">PSTT_12229</name>
</gene>
<protein>
    <submittedName>
        <fullName evidence="2">Uncharacterized protein</fullName>
    </submittedName>
</protein>
<reference evidence="2" key="1">
    <citation type="submission" date="2017-12" db="EMBL/GenBank/DDBJ databases">
        <title>Gene loss provides genomic basis for host adaptation in cereal stripe rust fungi.</title>
        <authorList>
            <person name="Xia C."/>
        </authorList>
    </citation>
    <scope>NUCLEOTIDE SEQUENCE [LARGE SCALE GENOMIC DNA]</scope>
    <source>
        <strain evidence="2">93-210</strain>
    </source>
</reference>
<feature type="region of interest" description="Disordered" evidence="1">
    <location>
        <begin position="165"/>
        <end position="185"/>
    </location>
</feature>
<sequence length="314" mass="35829">MAHTAVQPHALSADSRAETSTRRLRTRPPRSTLQPEFSFDEMDYLTQPRNGHHNDRKSRGCRAYSPEDLDENLMSIDPLNPSIGKSNRRLHISRQHRVSTPPPLPSPHLTYLRPEKFPAWLLGDAMAKSSSKYISTEQPILVESATGYIPTSPVRRSTSSLLATSPVKNNHISNPLSRNSTGHLDLNRRRTDRALISPEEALDRRREKFWEHYEYDITSPHLQTRYFDKELPTNEQWSDLDIQNVDIIPDPKPGPPAIHLFEVFAPTIVDPPLPPPSDPLSNLQLNSQHLIHQQKINNAFGFNYLPSDYNGHKK</sequence>
<dbReference type="AlphaFoldDB" id="A0A2S4UX17"/>
<feature type="compositionally biased region" description="Basic residues" evidence="1">
    <location>
        <begin position="50"/>
        <end position="60"/>
    </location>
</feature>
<evidence type="ECO:0000313" key="3">
    <source>
        <dbReference type="Proteomes" id="UP000239156"/>
    </source>
</evidence>
<proteinExistence type="predicted"/>
<dbReference type="EMBL" id="PKSL01000152">
    <property type="protein sequence ID" value="POW01812.1"/>
    <property type="molecule type" value="Genomic_DNA"/>
</dbReference>
<comment type="caution">
    <text evidence="2">The sequence shown here is derived from an EMBL/GenBank/DDBJ whole genome shotgun (WGS) entry which is preliminary data.</text>
</comment>
<accession>A0A2S4UX17</accession>